<sequence length="191" mass="20585">MTHPHHARAAAALWTLCVALDQLDDRVREENDAILAERATAADPLKSPSWGRRHALGGHGDPTGDAIAALGPPRPNRWAALRTEVWSQLRDVAEHLPGLADPLDRLRAAVPHMSDRMADATQLFADRIDGRVRRLLGLPADRQLVPRVPCPACAAVGLMLRGAPPVAERVVECTTCGAAWMWAEMVGSVAA</sequence>
<comment type="caution">
    <text evidence="1">The sequence shown here is derived from an EMBL/GenBank/DDBJ whole genome shotgun (WGS) entry which is preliminary data.</text>
</comment>
<accession>A0ABT9N6N9</accession>
<organism evidence="1 2">
    <name type="scientific">Catenuloplanes nepalensis</name>
    <dbReference type="NCBI Taxonomy" id="587533"/>
    <lineage>
        <taxon>Bacteria</taxon>
        <taxon>Bacillati</taxon>
        <taxon>Actinomycetota</taxon>
        <taxon>Actinomycetes</taxon>
        <taxon>Micromonosporales</taxon>
        <taxon>Micromonosporaceae</taxon>
        <taxon>Catenuloplanes</taxon>
    </lineage>
</organism>
<evidence type="ECO:0000313" key="2">
    <source>
        <dbReference type="Proteomes" id="UP001240984"/>
    </source>
</evidence>
<protein>
    <submittedName>
        <fullName evidence="1">Uncharacterized protein</fullName>
    </submittedName>
</protein>
<dbReference type="EMBL" id="JAUSRA010000001">
    <property type="protein sequence ID" value="MDP9799363.1"/>
    <property type="molecule type" value="Genomic_DNA"/>
</dbReference>
<evidence type="ECO:0000313" key="1">
    <source>
        <dbReference type="EMBL" id="MDP9799363.1"/>
    </source>
</evidence>
<proteinExistence type="predicted"/>
<gene>
    <name evidence="1" type="ORF">J2S43_007875</name>
</gene>
<keyword evidence="2" id="KW-1185">Reference proteome</keyword>
<dbReference type="RefSeq" id="WP_306838174.1">
    <property type="nucleotide sequence ID" value="NZ_JAUSRA010000001.1"/>
</dbReference>
<reference evidence="1 2" key="1">
    <citation type="submission" date="2023-07" db="EMBL/GenBank/DDBJ databases">
        <title>Sequencing the genomes of 1000 actinobacteria strains.</title>
        <authorList>
            <person name="Klenk H.-P."/>
        </authorList>
    </citation>
    <scope>NUCLEOTIDE SEQUENCE [LARGE SCALE GENOMIC DNA]</scope>
    <source>
        <strain evidence="1 2">DSM 44710</strain>
    </source>
</reference>
<dbReference type="Proteomes" id="UP001240984">
    <property type="component" value="Unassembled WGS sequence"/>
</dbReference>
<name>A0ABT9N6N9_9ACTN</name>